<evidence type="ECO:0000313" key="11">
    <source>
        <dbReference type="EMBL" id="CAG6488000.1"/>
    </source>
</evidence>
<evidence type="ECO:0000259" key="10">
    <source>
        <dbReference type="Pfam" id="PF18517"/>
    </source>
</evidence>
<keyword evidence="5" id="KW-0233">DNA recombination</keyword>
<sequence>MSSTASSEPSSTKAAVLKFLDDQQRPFSLADICEKVKDLGKSSVAKALDSLVGRGKVIEKVYGKQKIYCIAQQKKEDPAGPTSDEVIRKLDADCGRLKEEFGQKQQAIRALEAELATLASQMTEEQARREIEQLRASIRGCQEQLEAARKDREDDEDDVADSNLDPAELEARHNRYLTAYRKRKRICTELIGHIMEGYPKTKRLLLEDIGIETDEEAGFGVDSV</sequence>
<keyword evidence="7" id="KW-0469">Meiosis</keyword>
<dbReference type="GO" id="GO:0120231">
    <property type="term" value="C:DNA recombinase auxiliary factor complex"/>
    <property type="evidence" value="ECO:0007669"/>
    <property type="project" value="TreeGrafter"/>
</dbReference>
<accession>A0A8D8C6J8</accession>
<dbReference type="InterPro" id="IPR040661">
    <property type="entry name" value="LZ3wCH"/>
</dbReference>
<dbReference type="Gene3D" id="1.10.287.1490">
    <property type="match status" value="1"/>
</dbReference>
<name>A0A8D8C6J8_CULPI</name>
<dbReference type="InterPro" id="IPR036390">
    <property type="entry name" value="WH_DNA-bd_sf"/>
</dbReference>
<evidence type="ECO:0000256" key="3">
    <source>
        <dbReference type="ARBA" id="ARBA00016093"/>
    </source>
</evidence>
<evidence type="ECO:0000256" key="7">
    <source>
        <dbReference type="ARBA" id="ARBA00023254"/>
    </source>
</evidence>
<comment type="subcellular location">
    <subcellularLocation>
        <location evidence="1">Nucleus</location>
    </subcellularLocation>
</comment>
<evidence type="ECO:0000256" key="1">
    <source>
        <dbReference type="ARBA" id="ARBA00004123"/>
    </source>
</evidence>
<evidence type="ECO:0000256" key="2">
    <source>
        <dbReference type="ARBA" id="ARBA00007922"/>
    </source>
</evidence>
<dbReference type="GO" id="GO:0000709">
    <property type="term" value="P:meiotic joint molecule formation"/>
    <property type="evidence" value="ECO:0007669"/>
    <property type="project" value="TreeGrafter"/>
</dbReference>
<feature type="region of interest" description="Disordered" evidence="8">
    <location>
        <begin position="145"/>
        <end position="166"/>
    </location>
</feature>
<feature type="domain" description="Leucine zipper with capping helix" evidence="10">
    <location>
        <begin position="173"/>
        <end position="217"/>
    </location>
</feature>
<dbReference type="Pfam" id="PF18517">
    <property type="entry name" value="LZ3wCH"/>
    <property type="match status" value="1"/>
</dbReference>
<proteinExistence type="inferred from homology"/>
<dbReference type="InterPro" id="IPR010776">
    <property type="entry name" value="Hop2_WH_dom"/>
</dbReference>
<evidence type="ECO:0000259" key="9">
    <source>
        <dbReference type="Pfam" id="PF07106"/>
    </source>
</evidence>
<dbReference type="GO" id="GO:0003690">
    <property type="term" value="F:double-stranded DNA binding"/>
    <property type="evidence" value="ECO:0007669"/>
    <property type="project" value="TreeGrafter"/>
</dbReference>
<dbReference type="GO" id="GO:0000794">
    <property type="term" value="C:condensed nuclear chromosome"/>
    <property type="evidence" value="ECO:0007669"/>
    <property type="project" value="TreeGrafter"/>
</dbReference>
<protein>
    <recommendedName>
        <fullName evidence="3">Homologous-pairing protein 2 homolog</fullName>
    </recommendedName>
</protein>
<dbReference type="Pfam" id="PF07106">
    <property type="entry name" value="WHD_TBPIP"/>
    <property type="match status" value="1"/>
</dbReference>
<dbReference type="EMBL" id="HBUE01109027">
    <property type="protein sequence ID" value="CAG6488000.1"/>
    <property type="molecule type" value="Transcribed_RNA"/>
</dbReference>
<dbReference type="PANTHER" id="PTHR15938">
    <property type="entry name" value="TBP-1 INTERACTING PROTEIN"/>
    <property type="match status" value="1"/>
</dbReference>
<dbReference type="InterPro" id="IPR036388">
    <property type="entry name" value="WH-like_DNA-bd_sf"/>
</dbReference>
<dbReference type="SUPFAM" id="SSF46785">
    <property type="entry name" value="Winged helix' DNA-binding domain"/>
    <property type="match status" value="1"/>
</dbReference>
<dbReference type="PANTHER" id="PTHR15938:SF0">
    <property type="entry name" value="HOMOLOGOUS-PAIRING PROTEIN 2 HOMOLOG"/>
    <property type="match status" value="1"/>
</dbReference>
<keyword evidence="6" id="KW-0539">Nucleus</keyword>
<evidence type="ECO:0000256" key="8">
    <source>
        <dbReference type="SAM" id="MobiDB-lite"/>
    </source>
</evidence>
<evidence type="ECO:0000256" key="6">
    <source>
        <dbReference type="ARBA" id="ARBA00023242"/>
    </source>
</evidence>
<reference evidence="11" key="1">
    <citation type="submission" date="2021-05" db="EMBL/GenBank/DDBJ databases">
        <authorList>
            <person name="Alioto T."/>
            <person name="Alioto T."/>
            <person name="Gomez Garrido J."/>
        </authorList>
    </citation>
    <scope>NUCLEOTIDE SEQUENCE</scope>
</reference>
<dbReference type="GO" id="GO:0007129">
    <property type="term" value="P:homologous chromosome pairing at meiosis"/>
    <property type="evidence" value="ECO:0007669"/>
    <property type="project" value="TreeGrafter"/>
</dbReference>
<evidence type="ECO:0000256" key="5">
    <source>
        <dbReference type="ARBA" id="ARBA00023172"/>
    </source>
</evidence>
<dbReference type="AlphaFoldDB" id="A0A8D8C6J8"/>
<keyword evidence="4" id="KW-0175">Coiled coil</keyword>
<dbReference type="GO" id="GO:0010774">
    <property type="term" value="P:meiotic strand invasion involved in reciprocal meiotic recombination"/>
    <property type="evidence" value="ECO:0007669"/>
    <property type="project" value="TreeGrafter"/>
</dbReference>
<comment type="similarity">
    <text evidence="2">Belongs to the HOP2 family.</text>
</comment>
<evidence type="ECO:0000256" key="4">
    <source>
        <dbReference type="ARBA" id="ARBA00023054"/>
    </source>
</evidence>
<dbReference type="Gene3D" id="1.10.10.10">
    <property type="entry name" value="Winged helix-like DNA-binding domain superfamily/Winged helix DNA-binding domain"/>
    <property type="match status" value="1"/>
</dbReference>
<dbReference type="GO" id="GO:0120230">
    <property type="term" value="F:recombinase activator activity"/>
    <property type="evidence" value="ECO:0007669"/>
    <property type="project" value="TreeGrafter"/>
</dbReference>
<organism evidence="11">
    <name type="scientific">Culex pipiens</name>
    <name type="common">House mosquito</name>
    <dbReference type="NCBI Taxonomy" id="7175"/>
    <lineage>
        <taxon>Eukaryota</taxon>
        <taxon>Metazoa</taxon>
        <taxon>Ecdysozoa</taxon>
        <taxon>Arthropoda</taxon>
        <taxon>Hexapoda</taxon>
        <taxon>Insecta</taxon>
        <taxon>Pterygota</taxon>
        <taxon>Neoptera</taxon>
        <taxon>Endopterygota</taxon>
        <taxon>Diptera</taxon>
        <taxon>Nematocera</taxon>
        <taxon>Culicoidea</taxon>
        <taxon>Culicidae</taxon>
        <taxon>Culicinae</taxon>
        <taxon>Culicini</taxon>
        <taxon>Culex</taxon>
        <taxon>Culex</taxon>
    </lineage>
</organism>
<feature type="domain" description="Homologous-pairing protein 2 winged helix" evidence="9">
    <location>
        <begin position="12"/>
        <end position="70"/>
    </location>
</feature>